<dbReference type="RefSeq" id="WP_224860660.1">
    <property type="nucleotide sequence ID" value="NZ_JAYJJT010000002.1"/>
</dbReference>
<proteinExistence type="predicted"/>
<keyword evidence="3" id="KW-1185">Reference proteome</keyword>
<name>A0ABU5YF39_9MYCO</name>
<evidence type="ECO:0000313" key="3">
    <source>
        <dbReference type="Proteomes" id="UP001299046"/>
    </source>
</evidence>
<sequence length="99" mass="10909">MTAPQRGGPPEKEAAPASARATATIHTTAQSSCSVAEWKRRRAASQRLAILDCGRADPWHYDGVPLTEHQAESWQRTVDHLRRAGFQPIVPVEVEAVLR</sequence>
<protein>
    <submittedName>
        <fullName evidence="2">Uncharacterized protein</fullName>
    </submittedName>
</protein>
<organism evidence="2 3">
    <name type="scientific">[Mycobacterium] zoologicum</name>
    <dbReference type="NCBI Taxonomy" id="2872311"/>
    <lineage>
        <taxon>Bacteria</taxon>
        <taxon>Bacillati</taxon>
        <taxon>Actinomycetota</taxon>
        <taxon>Actinomycetes</taxon>
        <taxon>Mycobacteriales</taxon>
        <taxon>Mycobacteriaceae</taxon>
        <taxon>Mycolicibacter</taxon>
    </lineage>
</organism>
<reference evidence="2 3" key="1">
    <citation type="submission" date="2023-12" db="EMBL/GenBank/DDBJ databases">
        <title>Description of new species of Mycobacterium terrae complex isolated from sewage at the Sao Paulo Zoological Park Foundation in Brazil.</title>
        <authorList>
            <person name="Romagnoli C.L."/>
            <person name="Conceicao E.C."/>
            <person name="Machado E."/>
            <person name="Barreto L.B.P.F."/>
            <person name="Sharma A."/>
            <person name="Silva N.M."/>
            <person name="Marques L.E."/>
            <person name="Juliana M.A."/>
            <person name="Lourenco M.C.S."/>
            <person name="Digiampietri L.A."/>
            <person name="Suffys P.N."/>
            <person name="Viana-Niero C."/>
        </authorList>
    </citation>
    <scope>NUCLEOTIDE SEQUENCE [LARGE SCALE GENOMIC DNA]</scope>
    <source>
        <strain evidence="2 3">MYC123</strain>
    </source>
</reference>
<accession>A0ABU5YF39</accession>
<feature type="region of interest" description="Disordered" evidence="1">
    <location>
        <begin position="1"/>
        <end position="37"/>
    </location>
</feature>
<comment type="caution">
    <text evidence="2">The sequence shown here is derived from an EMBL/GenBank/DDBJ whole genome shotgun (WGS) entry which is preliminary data.</text>
</comment>
<feature type="compositionally biased region" description="Low complexity" evidence="1">
    <location>
        <begin position="15"/>
        <end position="24"/>
    </location>
</feature>
<gene>
    <name evidence="2" type="ORF">KV112_02705</name>
</gene>
<dbReference type="EMBL" id="JAYJJT010000002">
    <property type="protein sequence ID" value="MEB3048657.1"/>
    <property type="molecule type" value="Genomic_DNA"/>
</dbReference>
<evidence type="ECO:0000256" key="1">
    <source>
        <dbReference type="SAM" id="MobiDB-lite"/>
    </source>
</evidence>
<dbReference type="Proteomes" id="UP001299046">
    <property type="component" value="Unassembled WGS sequence"/>
</dbReference>
<feature type="compositionally biased region" description="Polar residues" evidence="1">
    <location>
        <begin position="25"/>
        <end position="34"/>
    </location>
</feature>
<evidence type="ECO:0000313" key="2">
    <source>
        <dbReference type="EMBL" id="MEB3048657.1"/>
    </source>
</evidence>